<evidence type="ECO:0000256" key="2">
    <source>
        <dbReference type="ARBA" id="ARBA00022475"/>
    </source>
</evidence>
<dbReference type="PANTHER" id="PTHR42781:SF1">
    <property type="entry name" value="THIAMINE IMPORT ATP-BINDING PROTEIN THIQ"/>
    <property type="match status" value="1"/>
</dbReference>
<dbReference type="EMBL" id="NVUS01000009">
    <property type="protein sequence ID" value="PCJ00957.1"/>
    <property type="molecule type" value="Genomic_DNA"/>
</dbReference>
<dbReference type="PROSITE" id="PS50893">
    <property type="entry name" value="ABC_TRANSPORTER_2"/>
    <property type="match status" value="1"/>
</dbReference>
<dbReference type="GO" id="GO:0016887">
    <property type="term" value="F:ATP hydrolysis activity"/>
    <property type="evidence" value="ECO:0007669"/>
    <property type="project" value="InterPro"/>
</dbReference>
<organism evidence="9">
    <name type="scientific">OCS116 cluster bacterium</name>
    <dbReference type="NCBI Taxonomy" id="2030921"/>
    <lineage>
        <taxon>Bacteria</taxon>
        <taxon>Pseudomonadati</taxon>
        <taxon>Pseudomonadota</taxon>
        <taxon>Alphaproteobacteria</taxon>
        <taxon>OCS116 cluster</taxon>
    </lineage>
</organism>
<reference evidence="9" key="2">
    <citation type="journal article" date="2018" name="ISME J.">
        <title>A dynamic microbial community with high functional redundancy inhabits the cold, oxic subseafloor aquifer.</title>
        <authorList>
            <person name="Tully B.J."/>
            <person name="Wheat C.G."/>
            <person name="Glazer B.T."/>
            <person name="Huber J.A."/>
        </authorList>
    </citation>
    <scope>NUCLEOTIDE SEQUENCE</scope>
    <source>
        <strain evidence="9">NORP83</strain>
    </source>
</reference>
<evidence type="ECO:0000256" key="3">
    <source>
        <dbReference type="ARBA" id="ARBA00022519"/>
    </source>
</evidence>
<name>A0A2A4Z1R2_9PROT</name>
<protein>
    <submittedName>
        <fullName evidence="9">Thiamine ABC transporter ATP-binding protein</fullName>
    </submittedName>
</protein>
<dbReference type="InterPro" id="IPR050093">
    <property type="entry name" value="ABC_SmlMolc_Importer"/>
</dbReference>
<dbReference type="SUPFAM" id="SSF52540">
    <property type="entry name" value="P-loop containing nucleoside triphosphate hydrolases"/>
    <property type="match status" value="1"/>
</dbReference>
<gene>
    <name evidence="9" type="primary">thiQ</name>
    <name evidence="9" type="ORF">COB13_08310</name>
</gene>
<dbReference type="PROSITE" id="PS00211">
    <property type="entry name" value="ABC_TRANSPORTER_1"/>
    <property type="match status" value="1"/>
</dbReference>
<dbReference type="SMART" id="SM00382">
    <property type="entry name" value="AAA"/>
    <property type="match status" value="1"/>
</dbReference>
<dbReference type="PANTHER" id="PTHR42781">
    <property type="entry name" value="SPERMIDINE/PUTRESCINE IMPORT ATP-BINDING PROTEIN POTA"/>
    <property type="match status" value="1"/>
</dbReference>
<evidence type="ECO:0000256" key="6">
    <source>
        <dbReference type="ARBA" id="ARBA00022967"/>
    </source>
</evidence>
<keyword evidence="3" id="KW-0997">Cell inner membrane</keyword>
<dbReference type="InterPro" id="IPR003439">
    <property type="entry name" value="ABC_transporter-like_ATP-bd"/>
</dbReference>
<sequence>MLKIDNVKLNLGEMNFDFNLNCKAQQIHALVGRSGSGKSTLLNLIAGFETPAQGDILWNKTSILSHEPHQRPITSLFQEHNLFAHLSMFDNIAIGLNPSLKLSSQQTQLVNNAITSVGLTGMQAKKPKDLSGGEAQRVALARALARAQDPQNPRPLLLLDEPFSALDPETRLEMRDLIAKIQKDFKLTVLIISHNPTEMLDFADEIILIDNGTVAIQHELSEDNLPAILDEFINI</sequence>
<keyword evidence="1" id="KW-0813">Transport</keyword>
<evidence type="ECO:0000256" key="7">
    <source>
        <dbReference type="ARBA" id="ARBA00023136"/>
    </source>
</evidence>
<dbReference type="GO" id="GO:0005524">
    <property type="term" value="F:ATP binding"/>
    <property type="evidence" value="ECO:0007669"/>
    <property type="project" value="UniProtKB-KW"/>
</dbReference>
<evidence type="ECO:0000313" key="9">
    <source>
        <dbReference type="EMBL" id="PCJ00957.1"/>
    </source>
</evidence>
<dbReference type="InterPro" id="IPR017871">
    <property type="entry name" value="ABC_transporter-like_CS"/>
</dbReference>
<proteinExistence type="predicted"/>
<reference key="1">
    <citation type="submission" date="2017-08" db="EMBL/GenBank/DDBJ databases">
        <title>A dynamic microbial community with high functional redundancy inhabits the cold, oxic subseafloor aquifer.</title>
        <authorList>
            <person name="Tully B.J."/>
            <person name="Wheat C.G."/>
            <person name="Glazer B.T."/>
            <person name="Huber J.A."/>
        </authorList>
    </citation>
    <scope>NUCLEOTIDE SEQUENCE [LARGE SCALE GENOMIC DNA]</scope>
</reference>
<evidence type="ECO:0000256" key="1">
    <source>
        <dbReference type="ARBA" id="ARBA00022448"/>
    </source>
</evidence>
<keyword evidence="6" id="KW-1278">Translocase</keyword>
<keyword evidence="2" id="KW-1003">Cell membrane</keyword>
<keyword evidence="4" id="KW-0547">Nucleotide-binding</keyword>
<evidence type="ECO:0000256" key="5">
    <source>
        <dbReference type="ARBA" id="ARBA00022840"/>
    </source>
</evidence>
<dbReference type="Gene3D" id="3.40.50.300">
    <property type="entry name" value="P-loop containing nucleotide triphosphate hydrolases"/>
    <property type="match status" value="1"/>
</dbReference>
<keyword evidence="5 9" id="KW-0067">ATP-binding</keyword>
<evidence type="ECO:0000256" key="4">
    <source>
        <dbReference type="ARBA" id="ARBA00022741"/>
    </source>
</evidence>
<keyword evidence="7" id="KW-0472">Membrane</keyword>
<dbReference type="AlphaFoldDB" id="A0A2A4Z1R2"/>
<dbReference type="InterPro" id="IPR027417">
    <property type="entry name" value="P-loop_NTPase"/>
</dbReference>
<evidence type="ECO:0000259" key="8">
    <source>
        <dbReference type="PROSITE" id="PS50893"/>
    </source>
</evidence>
<dbReference type="Pfam" id="PF00005">
    <property type="entry name" value="ABC_tran"/>
    <property type="match status" value="1"/>
</dbReference>
<accession>A0A2A4Z1R2</accession>
<comment type="caution">
    <text evidence="9">The sequence shown here is derived from an EMBL/GenBank/DDBJ whole genome shotgun (WGS) entry which is preliminary data.</text>
</comment>
<feature type="domain" description="ABC transporter" evidence="8">
    <location>
        <begin position="2"/>
        <end position="233"/>
    </location>
</feature>
<dbReference type="InterPro" id="IPR003593">
    <property type="entry name" value="AAA+_ATPase"/>
</dbReference>